<dbReference type="Proteomes" id="UP000295075">
    <property type="component" value="Unassembled WGS sequence"/>
</dbReference>
<dbReference type="Gene3D" id="2.60.40.230">
    <property type="entry name" value="Neocarzinostatin-like"/>
    <property type="match status" value="1"/>
</dbReference>
<name>A0A4R4P620_9ACTN</name>
<feature type="chain" id="PRO_5020664912" description="LPXTG cell wall anchor domain-containing protein" evidence="3">
    <location>
        <begin position="26"/>
        <end position="246"/>
    </location>
</feature>
<dbReference type="EMBL" id="SMKA01000317">
    <property type="protein sequence ID" value="TDC16240.1"/>
    <property type="molecule type" value="Genomic_DNA"/>
</dbReference>
<gene>
    <name evidence="4" type="ORF">E1261_39295</name>
</gene>
<feature type="compositionally biased region" description="Low complexity" evidence="1">
    <location>
        <begin position="174"/>
        <end position="193"/>
    </location>
</feature>
<dbReference type="OrthoDB" id="4175021at2"/>
<dbReference type="SUPFAM" id="SSF49319">
    <property type="entry name" value="Actinoxanthin-like"/>
    <property type="match status" value="1"/>
</dbReference>
<reference evidence="4 5" key="1">
    <citation type="submission" date="2019-03" db="EMBL/GenBank/DDBJ databases">
        <title>Draft genome sequences of novel Actinobacteria.</title>
        <authorList>
            <person name="Sahin N."/>
            <person name="Ay H."/>
            <person name="Saygin H."/>
        </authorList>
    </citation>
    <scope>NUCLEOTIDE SEQUENCE [LARGE SCALE GENOMIC DNA]</scope>
    <source>
        <strain evidence="4 5">JCM 30547</strain>
    </source>
</reference>
<evidence type="ECO:0000313" key="5">
    <source>
        <dbReference type="Proteomes" id="UP000295075"/>
    </source>
</evidence>
<evidence type="ECO:0000256" key="3">
    <source>
        <dbReference type="SAM" id="SignalP"/>
    </source>
</evidence>
<keyword evidence="2" id="KW-0812">Transmembrane</keyword>
<keyword evidence="2" id="KW-1133">Transmembrane helix</keyword>
<proteinExistence type="predicted"/>
<sequence length="246" mass="24573">MKFRVGLLVAVAVLGVAGWPVAALAASGPNGQTVTASVTTGLNPAGTNVTVRGSGFDLNKGIYVAFCVNKGPGQLPSPCLGGVDMKGESGSSVWISSNPPSYGEGLARPFTQSGGKGSFEVQLTVKAKDQFTNCLDKKVAPLGCVIGTRADHTRTADRSADVLIPVTFSGSSIQPTTTPSATNQPTTAPSTPNTGGGKDGKPTGSLANTGGLAIGFAVAAVVLLGAGAALVLATRRKTTSQKETSA</sequence>
<keyword evidence="3" id="KW-0732">Signal</keyword>
<evidence type="ECO:0000313" key="4">
    <source>
        <dbReference type="EMBL" id="TDC16240.1"/>
    </source>
</evidence>
<dbReference type="RefSeq" id="WP_132414839.1">
    <property type="nucleotide sequence ID" value="NZ_SMKA01000317.1"/>
</dbReference>
<accession>A0A4R4P620</accession>
<evidence type="ECO:0008006" key="6">
    <source>
        <dbReference type="Google" id="ProtNLM"/>
    </source>
</evidence>
<evidence type="ECO:0000256" key="1">
    <source>
        <dbReference type="SAM" id="MobiDB-lite"/>
    </source>
</evidence>
<feature type="signal peptide" evidence="3">
    <location>
        <begin position="1"/>
        <end position="25"/>
    </location>
</feature>
<keyword evidence="5" id="KW-1185">Reference proteome</keyword>
<evidence type="ECO:0000256" key="2">
    <source>
        <dbReference type="SAM" id="Phobius"/>
    </source>
</evidence>
<protein>
    <recommendedName>
        <fullName evidence="6">LPXTG cell wall anchor domain-containing protein</fullName>
    </recommendedName>
</protein>
<comment type="caution">
    <text evidence="4">The sequence shown here is derived from an EMBL/GenBank/DDBJ whole genome shotgun (WGS) entry which is preliminary data.</text>
</comment>
<feature type="region of interest" description="Disordered" evidence="1">
    <location>
        <begin position="169"/>
        <end position="204"/>
    </location>
</feature>
<dbReference type="InterPro" id="IPR027273">
    <property type="entry name" value="Neocarzinostatin-like"/>
</dbReference>
<dbReference type="AlphaFoldDB" id="A0A4R4P620"/>
<keyword evidence="2" id="KW-0472">Membrane</keyword>
<organism evidence="4 5">
    <name type="scientific">Kribbella albertanoniae</name>
    <dbReference type="NCBI Taxonomy" id="1266829"/>
    <lineage>
        <taxon>Bacteria</taxon>
        <taxon>Bacillati</taxon>
        <taxon>Actinomycetota</taxon>
        <taxon>Actinomycetes</taxon>
        <taxon>Propionibacteriales</taxon>
        <taxon>Kribbellaceae</taxon>
        <taxon>Kribbella</taxon>
    </lineage>
</organism>
<feature type="transmembrane region" description="Helical" evidence="2">
    <location>
        <begin position="212"/>
        <end position="233"/>
    </location>
</feature>